<proteinExistence type="predicted"/>
<keyword evidence="3" id="KW-1185">Reference proteome</keyword>
<gene>
    <name evidence="2" type="ORF">SAMN04487935_3635</name>
</gene>
<dbReference type="Proteomes" id="UP000199580">
    <property type="component" value="Unassembled WGS sequence"/>
</dbReference>
<dbReference type="STRING" id="1128970.SAMN04487935_3635"/>
<evidence type="ECO:0000313" key="2">
    <source>
        <dbReference type="EMBL" id="SDK54548.1"/>
    </source>
</evidence>
<reference evidence="2 3" key="1">
    <citation type="submission" date="2016-10" db="EMBL/GenBank/DDBJ databases">
        <authorList>
            <person name="de Groot N.N."/>
        </authorList>
    </citation>
    <scope>NUCLEOTIDE SEQUENCE [LARGE SCALE GENOMIC DNA]</scope>
    <source>
        <strain evidence="2 3">CGMCC 1.10076</strain>
    </source>
</reference>
<accession>A0A1G9CSC7</accession>
<dbReference type="AlphaFoldDB" id="A0A1G9CSC7"/>
<keyword evidence="1" id="KW-0472">Membrane</keyword>
<sequence>MLSVDKQQRCSLTEVLLTVIPIMAVCVNKIMILHFFNFKKLLILVAVTVIKA</sequence>
<evidence type="ECO:0000256" key="1">
    <source>
        <dbReference type="SAM" id="Phobius"/>
    </source>
</evidence>
<feature type="transmembrane region" description="Helical" evidence="1">
    <location>
        <begin position="12"/>
        <end position="36"/>
    </location>
</feature>
<dbReference type="EMBL" id="FNEZ01000007">
    <property type="protein sequence ID" value="SDK54548.1"/>
    <property type="molecule type" value="Genomic_DNA"/>
</dbReference>
<keyword evidence="1" id="KW-0812">Transmembrane</keyword>
<evidence type="ECO:0000313" key="3">
    <source>
        <dbReference type="Proteomes" id="UP000199580"/>
    </source>
</evidence>
<keyword evidence="1" id="KW-1133">Transmembrane helix</keyword>
<name>A0A1G9CSC7_9FLAO</name>
<organism evidence="2 3">
    <name type="scientific">Flavobacterium noncentrifugens</name>
    <dbReference type="NCBI Taxonomy" id="1128970"/>
    <lineage>
        <taxon>Bacteria</taxon>
        <taxon>Pseudomonadati</taxon>
        <taxon>Bacteroidota</taxon>
        <taxon>Flavobacteriia</taxon>
        <taxon>Flavobacteriales</taxon>
        <taxon>Flavobacteriaceae</taxon>
        <taxon>Flavobacterium</taxon>
    </lineage>
</organism>
<protein>
    <submittedName>
        <fullName evidence="2">Uncharacterized protein</fullName>
    </submittedName>
</protein>